<keyword evidence="4 10" id="KW-0732">Signal</keyword>
<dbReference type="PANTHER" id="PTHR45631:SF206">
    <property type="entry name" value="PROTEIN KINASE DOMAIN-CONTAINING PROTEIN"/>
    <property type="match status" value="1"/>
</dbReference>
<feature type="chain" id="PRO_5022786782" description="Malectin-like domain-containing protein" evidence="10">
    <location>
        <begin position="27"/>
        <end position="466"/>
    </location>
</feature>
<evidence type="ECO:0000256" key="6">
    <source>
        <dbReference type="ARBA" id="ARBA00022989"/>
    </source>
</evidence>
<evidence type="ECO:0000256" key="5">
    <source>
        <dbReference type="ARBA" id="ARBA00022737"/>
    </source>
</evidence>
<dbReference type="Pfam" id="PF13855">
    <property type="entry name" value="LRR_8"/>
    <property type="match status" value="1"/>
</dbReference>
<dbReference type="Gene3D" id="3.80.10.10">
    <property type="entry name" value="Ribonuclease Inhibitor"/>
    <property type="match status" value="1"/>
</dbReference>
<accession>A0A5C7II32</accession>
<organism evidence="12 13">
    <name type="scientific">Acer yangbiense</name>
    <dbReference type="NCBI Taxonomy" id="1000413"/>
    <lineage>
        <taxon>Eukaryota</taxon>
        <taxon>Viridiplantae</taxon>
        <taxon>Streptophyta</taxon>
        <taxon>Embryophyta</taxon>
        <taxon>Tracheophyta</taxon>
        <taxon>Spermatophyta</taxon>
        <taxon>Magnoliopsida</taxon>
        <taxon>eudicotyledons</taxon>
        <taxon>Gunneridae</taxon>
        <taxon>Pentapetalae</taxon>
        <taxon>rosids</taxon>
        <taxon>malvids</taxon>
        <taxon>Sapindales</taxon>
        <taxon>Sapindaceae</taxon>
        <taxon>Hippocastanoideae</taxon>
        <taxon>Acereae</taxon>
        <taxon>Acer</taxon>
    </lineage>
</organism>
<dbReference type="InterPro" id="IPR032675">
    <property type="entry name" value="LRR_dom_sf"/>
</dbReference>
<evidence type="ECO:0000256" key="3">
    <source>
        <dbReference type="ARBA" id="ARBA00022692"/>
    </source>
</evidence>
<dbReference type="PRINTS" id="PR00019">
    <property type="entry name" value="LEURICHRPT"/>
</dbReference>
<evidence type="ECO:0000313" key="13">
    <source>
        <dbReference type="Proteomes" id="UP000323000"/>
    </source>
</evidence>
<dbReference type="InterPro" id="IPR001611">
    <property type="entry name" value="Leu-rich_rpt"/>
</dbReference>
<keyword evidence="13" id="KW-1185">Reference proteome</keyword>
<feature type="transmembrane region" description="Helical" evidence="9">
    <location>
        <begin position="290"/>
        <end position="314"/>
    </location>
</feature>
<dbReference type="Proteomes" id="UP000323000">
    <property type="component" value="Chromosome 2"/>
</dbReference>
<keyword evidence="6 9" id="KW-1133">Transmembrane helix</keyword>
<keyword evidence="8" id="KW-0675">Receptor</keyword>
<evidence type="ECO:0000256" key="2">
    <source>
        <dbReference type="ARBA" id="ARBA00022614"/>
    </source>
</evidence>
<dbReference type="InterPro" id="IPR024788">
    <property type="entry name" value="Malectin-like_Carb-bd_dom"/>
</dbReference>
<evidence type="ECO:0000256" key="1">
    <source>
        <dbReference type="ARBA" id="ARBA00004167"/>
    </source>
</evidence>
<feature type="signal peptide" evidence="10">
    <location>
        <begin position="1"/>
        <end position="26"/>
    </location>
</feature>
<name>A0A5C7II32_9ROSI</name>
<dbReference type="OrthoDB" id="2013020at2759"/>
<keyword evidence="2" id="KW-0433">Leucine-rich repeat</keyword>
<comment type="caution">
    <text evidence="12">The sequence shown here is derived from an EMBL/GenBank/DDBJ whole genome shotgun (WGS) entry which is preliminary data.</text>
</comment>
<reference evidence="13" key="1">
    <citation type="journal article" date="2019" name="Gigascience">
        <title>De novo genome assembly of the endangered Acer yangbiense, a plant species with extremely small populations endemic to Yunnan Province, China.</title>
        <authorList>
            <person name="Yang J."/>
            <person name="Wariss H.M."/>
            <person name="Tao L."/>
            <person name="Zhang R."/>
            <person name="Yun Q."/>
            <person name="Hollingsworth P."/>
            <person name="Dao Z."/>
            <person name="Luo G."/>
            <person name="Guo H."/>
            <person name="Ma Y."/>
            <person name="Sun W."/>
        </authorList>
    </citation>
    <scope>NUCLEOTIDE SEQUENCE [LARGE SCALE GENOMIC DNA]</scope>
    <source>
        <strain evidence="13">cv. Malutang</strain>
    </source>
</reference>
<dbReference type="PROSITE" id="PS51450">
    <property type="entry name" value="LRR"/>
    <property type="match status" value="1"/>
</dbReference>
<feature type="domain" description="Malectin-like" evidence="11">
    <location>
        <begin position="55"/>
        <end position="91"/>
    </location>
</feature>
<sequence length="466" mass="52370">MGVKSTGAWGSVAWFMFVISLWKISAHCGDQSAVFSASDQHCRRKLDDIEAAISIDCGAPAGFRYTDDRTELKYTSDEEYINTGVNRNIASKYGDDRYDRMWFPYQGGFKSIKTSSSTDTLIESDYRLPPAVMTTAVRPINVNESLEFSFDTKGPSLKFYVYMHFAELETLQENQSREFNIELNGNLWEESVVPKNLSSRGLTGRIAPAFSNLKSLQYLDLSHNSLTGTIPEILSQLSSLSILNLEGNKLSGSIPAALKARQQNLLLDLRVEGNPDLCLLDPCKKKKRSILIPVVAAVVTPLVILLALLAVWIYRRKKDKSKEAMSWKERLHIAVDAAQEENEVAILVYAGQRAVIRGRENTHIVKWVCPFLERGDIRSIIDPRLGVNFDTNSIWKAVETAMVCVSDIPIRRPTMSHVVTELKECLEMEIARDGQTRRTESLMSNSINSIDMSPVDLETEKVPQPR</sequence>
<proteinExistence type="predicted"/>
<evidence type="ECO:0000256" key="7">
    <source>
        <dbReference type="ARBA" id="ARBA00023136"/>
    </source>
</evidence>
<evidence type="ECO:0000256" key="8">
    <source>
        <dbReference type="ARBA" id="ARBA00023170"/>
    </source>
</evidence>
<dbReference type="Pfam" id="PF12819">
    <property type="entry name" value="Malectin_like"/>
    <property type="match status" value="2"/>
</dbReference>
<dbReference type="PANTHER" id="PTHR45631">
    <property type="entry name" value="OS07G0107800 PROTEIN-RELATED"/>
    <property type="match status" value="1"/>
</dbReference>
<dbReference type="GO" id="GO:0016020">
    <property type="term" value="C:membrane"/>
    <property type="evidence" value="ECO:0007669"/>
    <property type="project" value="UniProtKB-SubCell"/>
</dbReference>
<keyword evidence="7 9" id="KW-0472">Membrane</keyword>
<protein>
    <recommendedName>
        <fullName evidence="11">Malectin-like domain-containing protein</fullName>
    </recommendedName>
</protein>
<evidence type="ECO:0000313" key="12">
    <source>
        <dbReference type="EMBL" id="TXG68778.1"/>
    </source>
</evidence>
<dbReference type="AlphaFoldDB" id="A0A5C7II32"/>
<evidence type="ECO:0000259" key="11">
    <source>
        <dbReference type="Pfam" id="PF12819"/>
    </source>
</evidence>
<evidence type="ECO:0000256" key="10">
    <source>
        <dbReference type="SAM" id="SignalP"/>
    </source>
</evidence>
<keyword evidence="5" id="KW-0677">Repeat</keyword>
<comment type="subcellular location">
    <subcellularLocation>
        <location evidence="1">Membrane</location>
        <topology evidence="1">Single-pass membrane protein</topology>
    </subcellularLocation>
</comment>
<evidence type="ECO:0000256" key="4">
    <source>
        <dbReference type="ARBA" id="ARBA00022729"/>
    </source>
</evidence>
<feature type="domain" description="Malectin-like" evidence="11">
    <location>
        <begin position="92"/>
        <end position="202"/>
    </location>
</feature>
<dbReference type="EMBL" id="VAHF01000002">
    <property type="protein sequence ID" value="TXG68778.1"/>
    <property type="molecule type" value="Genomic_DNA"/>
</dbReference>
<dbReference type="SUPFAM" id="SSF52058">
    <property type="entry name" value="L domain-like"/>
    <property type="match status" value="1"/>
</dbReference>
<evidence type="ECO:0000256" key="9">
    <source>
        <dbReference type="SAM" id="Phobius"/>
    </source>
</evidence>
<dbReference type="FunFam" id="3.80.10.10:FF:000129">
    <property type="entry name" value="Leucine-rich repeat receptor-like kinase"/>
    <property type="match status" value="1"/>
</dbReference>
<dbReference type="Gene3D" id="1.10.510.10">
    <property type="entry name" value="Transferase(Phosphotransferase) domain 1"/>
    <property type="match status" value="1"/>
</dbReference>
<dbReference type="Gene3D" id="2.60.120.430">
    <property type="entry name" value="Galactose-binding lectin"/>
    <property type="match status" value="1"/>
</dbReference>
<gene>
    <name evidence="12" type="ORF">EZV62_003713</name>
</gene>
<keyword evidence="3 9" id="KW-0812">Transmembrane</keyword>